<name>B8CEL9_THAPS</name>
<reference evidence="1 2" key="1">
    <citation type="journal article" date="2004" name="Science">
        <title>The genome of the diatom Thalassiosira pseudonana: ecology, evolution, and metabolism.</title>
        <authorList>
            <person name="Armbrust E.V."/>
            <person name="Berges J.A."/>
            <person name="Bowler C."/>
            <person name="Green B.R."/>
            <person name="Martinez D."/>
            <person name="Putnam N.H."/>
            <person name="Zhou S."/>
            <person name="Allen A.E."/>
            <person name="Apt K.E."/>
            <person name="Bechner M."/>
            <person name="Brzezinski M.A."/>
            <person name="Chaal B.K."/>
            <person name="Chiovitti A."/>
            <person name="Davis A.K."/>
            <person name="Demarest M.S."/>
            <person name="Detter J.C."/>
            <person name="Glavina T."/>
            <person name="Goodstein D."/>
            <person name="Hadi M.Z."/>
            <person name="Hellsten U."/>
            <person name="Hildebrand M."/>
            <person name="Jenkins B.D."/>
            <person name="Jurka J."/>
            <person name="Kapitonov V.V."/>
            <person name="Kroger N."/>
            <person name="Lau W.W."/>
            <person name="Lane T.W."/>
            <person name="Larimer F.W."/>
            <person name="Lippmeier J.C."/>
            <person name="Lucas S."/>
            <person name="Medina M."/>
            <person name="Montsant A."/>
            <person name="Obornik M."/>
            <person name="Parker M.S."/>
            <person name="Palenik B."/>
            <person name="Pazour G.J."/>
            <person name="Richardson P.M."/>
            <person name="Rynearson T.A."/>
            <person name="Saito M.A."/>
            <person name="Schwartz D.C."/>
            <person name="Thamatrakoln K."/>
            <person name="Valentin K."/>
            <person name="Vardi A."/>
            <person name="Wilkerson F.P."/>
            <person name="Rokhsar D.S."/>
        </authorList>
    </citation>
    <scope>NUCLEOTIDE SEQUENCE [LARGE SCALE GENOMIC DNA]</scope>
    <source>
        <strain evidence="1 2">CCMP1335</strain>
    </source>
</reference>
<dbReference type="KEGG" id="tps:THAPSDRAFT_11466"/>
<reference evidence="1 2" key="2">
    <citation type="journal article" date="2008" name="Nature">
        <title>The Phaeodactylum genome reveals the evolutionary history of diatom genomes.</title>
        <authorList>
            <person name="Bowler C."/>
            <person name="Allen A.E."/>
            <person name="Badger J.H."/>
            <person name="Grimwood J."/>
            <person name="Jabbari K."/>
            <person name="Kuo A."/>
            <person name="Maheswari U."/>
            <person name="Martens C."/>
            <person name="Maumus F."/>
            <person name="Otillar R.P."/>
            <person name="Rayko E."/>
            <person name="Salamov A."/>
            <person name="Vandepoele K."/>
            <person name="Beszteri B."/>
            <person name="Gruber A."/>
            <person name="Heijde M."/>
            <person name="Katinka M."/>
            <person name="Mock T."/>
            <person name="Valentin K."/>
            <person name="Verret F."/>
            <person name="Berges J.A."/>
            <person name="Brownlee C."/>
            <person name="Cadoret J.P."/>
            <person name="Chiovitti A."/>
            <person name="Choi C.J."/>
            <person name="Coesel S."/>
            <person name="De Martino A."/>
            <person name="Detter J.C."/>
            <person name="Durkin C."/>
            <person name="Falciatore A."/>
            <person name="Fournet J."/>
            <person name="Haruta M."/>
            <person name="Huysman M.J."/>
            <person name="Jenkins B.D."/>
            <person name="Jiroutova K."/>
            <person name="Jorgensen R.E."/>
            <person name="Joubert Y."/>
            <person name="Kaplan A."/>
            <person name="Kroger N."/>
            <person name="Kroth P.G."/>
            <person name="La Roche J."/>
            <person name="Lindquist E."/>
            <person name="Lommer M."/>
            <person name="Martin-Jezequel V."/>
            <person name="Lopez P.J."/>
            <person name="Lucas S."/>
            <person name="Mangogna M."/>
            <person name="McGinnis K."/>
            <person name="Medlin L.K."/>
            <person name="Montsant A."/>
            <person name="Oudot-Le Secq M.P."/>
            <person name="Napoli C."/>
            <person name="Obornik M."/>
            <person name="Parker M.S."/>
            <person name="Petit J.L."/>
            <person name="Porcel B.M."/>
            <person name="Poulsen N."/>
            <person name="Robison M."/>
            <person name="Rychlewski L."/>
            <person name="Rynearson T.A."/>
            <person name="Schmutz J."/>
            <person name="Shapiro H."/>
            <person name="Siaut M."/>
            <person name="Stanley M."/>
            <person name="Sussman M.R."/>
            <person name="Taylor A.R."/>
            <person name="Vardi A."/>
            <person name="von Dassow P."/>
            <person name="Vyverman W."/>
            <person name="Willis A."/>
            <person name="Wyrwicz L.S."/>
            <person name="Rokhsar D.S."/>
            <person name="Weissenbach J."/>
            <person name="Armbrust E.V."/>
            <person name="Green B.R."/>
            <person name="Van de Peer Y."/>
            <person name="Grigoriev I.V."/>
        </authorList>
    </citation>
    <scope>NUCLEOTIDE SEQUENCE [LARGE SCALE GENOMIC DNA]</scope>
    <source>
        <strain evidence="1 2">CCMP1335</strain>
    </source>
</reference>
<accession>B8CEL9</accession>
<evidence type="ECO:0000313" key="1">
    <source>
        <dbReference type="EMBL" id="EED88059.1"/>
    </source>
</evidence>
<dbReference type="EMBL" id="CM000652">
    <property type="protein sequence ID" value="EED88059.1"/>
    <property type="molecule type" value="Genomic_DNA"/>
</dbReference>
<dbReference type="HOGENOM" id="CLU_1550681_0_0_1"/>
<dbReference type="GeneID" id="7448502"/>
<dbReference type="InParanoid" id="B8CEL9"/>
<dbReference type="AlphaFoldDB" id="B8CEL9"/>
<dbReference type="RefSeq" id="XP_002294699.1">
    <property type="nucleotide sequence ID" value="XM_002294663.1"/>
</dbReference>
<proteinExistence type="predicted"/>
<keyword evidence="2" id="KW-1185">Reference proteome</keyword>
<dbReference type="PaxDb" id="35128-Thaps11466"/>
<protein>
    <submittedName>
        <fullName evidence="1">Uncharacterized protein</fullName>
    </submittedName>
</protein>
<organism evidence="1 2">
    <name type="scientific">Thalassiosira pseudonana</name>
    <name type="common">Marine diatom</name>
    <name type="synonym">Cyclotella nana</name>
    <dbReference type="NCBI Taxonomy" id="35128"/>
    <lineage>
        <taxon>Eukaryota</taxon>
        <taxon>Sar</taxon>
        <taxon>Stramenopiles</taxon>
        <taxon>Ochrophyta</taxon>
        <taxon>Bacillariophyta</taxon>
        <taxon>Coscinodiscophyceae</taxon>
        <taxon>Thalassiosirophycidae</taxon>
        <taxon>Thalassiosirales</taxon>
        <taxon>Thalassiosiraceae</taxon>
        <taxon>Thalassiosira</taxon>
    </lineage>
</organism>
<sequence>MSPFNTTHQLCRPSYGDSLLVDFPSVPQQQQHYHQPKKQVNFSTTSRLHVYEKRVASPPSWHNKIEYASFRRDVKMNVLAARQGLAFMSTEVINEDELHIHGIEHLVCQHTLRKIVMRRDIHKDAVLQEHARQVRYAVHAPEALRKASKDASRESRVWAYRAGKKISISTPAA</sequence>
<dbReference type="Proteomes" id="UP000001449">
    <property type="component" value="Chromosome 20"/>
</dbReference>
<gene>
    <name evidence="1" type="ORF">THAPSDRAFT_11466</name>
</gene>
<evidence type="ECO:0000313" key="2">
    <source>
        <dbReference type="Proteomes" id="UP000001449"/>
    </source>
</evidence>